<dbReference type="RefSeq" id="WP_156101647.1">
    <property type="nucleotide sequence ID" value="NZ_BBIO01000001.1"/>
</dbReference>
<protein>
    <submittedName>
        <fullName evidence="1">Mor, transcription regulation</fullName>
    </submittedName>
</protein>
<evidence type="ECO:0000313" key="2">
    <source>
        <dbReference type="Proteomes" id="UP000028702"/>
    </source>
</evidence>
<dbReference type="AlphaFoldDB" id="A0A081B6E8"/>
<gene>
    <name evidence="1" type="ORF">M2A_0115</name>
</gene>
<dbReference type="Proteomes" id="UP000028702">
    <property type="component" value="Unassembled WGS sequence"/>
</dbReference>
<accession>A0A081B6E8</accession>
<proteinExistence type="predicted"/>
<name>A0A081B6E8_9HYPH</name>
<sequence>MTEEKSWPIGLQRLAVIIGPKAALQLAEHFGGVQDQYIPRRARLDHPFTALIGLDRMEHLCEALGGERIDIPKGTYAKLKKAEIIGQRGSARSIALRVGCSMRYVKKIRSDLVDGDADEPDLFTAPEKKPHD</sequence>
<dbReference type="eggNOG" id="COG5566">
    <property type="taxonomic scope" value="Bacteria"/>
</dbReference>
<organism evidence="1 2">
    <name type="scientific">Tepidicaulis marinus</name>
    <dbReference type="NCBI Taxonomy" id="1333998"/>
    <lineage>
        <taxon>Bacteria</taxon>
        <taxon>Pseudomonadati</taxon>
        <taxon>Pseudomonadota</taxon>
        <taxon>Alphaproteobacteria</taxon>
        <taxon>Hyphomicrobiales</taxon>
        <taxon>Parvibaculaceae</taxon>
        <taxon>Tepidicaulis</taxon>
    </lineage>
</organism>
<keyword evidence="2" id="KW-1185">Reference proteome</keyword>
<evidence type="ECO:0000313" key="1">
    <source>
        <dbReference type="EMBL" id="GAK43616.1"/>
    </source>
</evidence>
<dbReference type="EMBL" id="BBIO01000001">
    <property type="protein sequence ID" value="GAK43616.1"/>
    <property type="molecule type" value="Genomic_DNA"/>
</dbReference>
<comment type="caution">
    <text evidence="1">The sequence shown here is derived from an EMBL/GenBank/DDBJ whole genome shotgun (WGS) entry which is preliminary data.</text>
</comment>
<dbReference type="STRING" id="1333998.M2A_0115"/>
<reference evidence="1 2" key="1">
    <citation type="submission" date="2014-07" db="EMBL/GenBank/DDBJ databases">
        <title>Tepidicaulis marinum gen. nov., sp. nov., a novel marine bacterium denitrifying nitrate to nitrous oxide strictly under microaerobic conditions.</title>
        <authorList>
            <person name="Takeuchi M."/>
            <person name="Yamagishi T."/>
            <person name="Kamagata Y."/>
            <person name="Oshima K."/>
            <person name="Hattori M."/>
            <person name="Katayama T."/>
            <person name="Hanada S."/>
            <person name="Tamaki H."/>
            <person name="Marumo K."/>
            <person name="Maeda H."/>
            <person name="Nedachi M."/>
            <person name="Iwasaki W."/>
            <person name="Suwa Y."/>
            <person name="Sakata S."/>
        </authorList>
    </citation>
    <scope>NUCLEOTIDE SEQUENCE [LARGE SCALE GENOMIC DNA]</scope>
    <source>
        <strain evidence="1 2">MA2</strain>
    </source>
</reference>